<name>A0AAV4SE54_CAEEX</name>
<comment type="caution">
    <text evidence="1">The sequence shown here is derived from an EMBL/GenBank/DDBJ whole genome shotgun (WGS) entry which is preliminary data.</text>
</comment>
<evidence type="ECO:0000313" key="1">
    <source>
        <dbReference type="EMBL" id="GIY32623.1"/>
    </source>
</evidence>
<keyword evidence="2" id="KW-1185">Reference proteome</keyword>
<evidence type="ECO:0000313" key="2">
    <source>
        <dbReference type="Proteomes" id="UP001054945"/>
    </source>
</evidence>
<proteinExistence type="predicted"/>
<reference evidence="1 2" key="1">
    <citation type="submission" date="2021-06" db="EMBL/GenBank/DDBJ databases">
        <title>Caerostris extrusa draft genome.</title>
        <authorList>
            <person name="Kono N."/>
            <person name="Arakawa K."/>
        </authorList>
    </citation>
    <scope>NUCLEOTIDE SEQUENCE [LARGE SCALE GENOMIC DNA]</scope>
</reference>
<gene>
    <name evidence="1" type="ORF">CEXT_518031</name>
</gene>
<accession>A0AAV4SE54</accession>
<protein>
    <submittedName>
        <fullName evidence="1">Uncharacterized protein</fullName>
    </submittedName>
</protein>
<organism evidence="1 2">
    <name type="scientific">Caerostris extrusa</name>
    <name type="common">Bark spider</name>
    <name type="synonym">Caerostris bankana</name>
    <dbReference type="NCBI Taxonomy" id="172846"/>
    <lineage>
        <taxon>Eukaryota</taxon>
        <taxon>Metazoa</taxon>
        <taxon>Ecdysozoa</taxon>
        <taxon>Arthropoda</taxon>
        <taxon>Chelicerata</taxon>
        <taxon>Arachnida</taxon>
        <taxon>Araneae</taxon>
        <taxon>Araneomorphae</taxon>
        <taxon>Entelegynae</taxon>
        <taxon>Araneoidea</taxon>
        <taxon>Araneidae</taxon>
        <taxon>Caerostris</taxon>
    </lineage>
</organism>
<dbReference type="Proteomes" id="UP001054945">
    <property type="component" value="Unassembled WGS sequence"/>
</dbReference>
<dbReference type="EMBL" id="BPLR01009526">
    <property type="protein sequence ID" value="GIY32623.1"/>
    <property type="molecule type" value="Genomic_DNA"/>
</dbReference>
<sequence>MSFSQFSKSNPGLGILGSSPFSNLIQDWKCLGYHHSEPILLKKQETQKERKVGSGRREEKKPYRVRWAREREWPLEIERTWQRVQTKELLAKHRPGTKDALEDPSPARAFLSPSSNVLLLCDDCSSALQQWGIVSHPFWKKEECAK</sequence>
<dbReference type="AlphaFoldDB" id="A0AAV4SE54"/>